<gene>
    <name evidence="2" type="ORF">Terrestrivirus4_79</name>
</gene>
<accession>A0A3G4ZPX8</accession>
<proteinExistence type="predicted"/>
<protein>
    <submittedName>
        <fullName evidence="2">Uncharacterized protein</fullName>
    </submittedName>
</protein>
<feature type="compositionally biased region" description="Basic and acidic residues" evidence="1">
    <location>
        <begin position="173"/>
        <end position="188"/>
    </location>
</feature>
<sequence length="188" mass="22079">MTALTKDILYDVMSSNITDFNRIYSIHSLNKLLPNSVPHKMVIENNHGYGHCTRIRVIEYDYLGTKYFIQFRYSGGSCAGCDTDERDMSQLYNPEYESYKEDSDDETIKVKLSEEEIKEKYKKNTEIVLRNLKQKCYMAKIVTSLDDLTKPPILNNNNNNNNDNDENNESYDEDKLNEEIDKHNEKYD</sequence>
<reference evidence="2" key="1">
    <citation type="submission" date="2018-10" db="EMBL/GenBank/DDBJ databases">
        <title>Hidden diversity of soil giant viruses.</title>
        <authorList>
            <person name="Schulz F."/>
            <person name="Alteio L."/>
            <person name="Goudeau D."/>
            <person name="Ryan E.M."/>
            <person name="Malmstrom R.R."/>
            <person name="Blanchard J."/>
            <person name="Woyke T."/>
        </authorList>
    </citation>
    <scope>NUCLEOTIDE SEQUENCE</scope>
    <source>
        <strain evidence="2">TEV1</strain>
    </source>
</reference>
<evidence type="ECO:0000256" key="1">
    <source>
        <dbReference type="SAM" id="MobiDB-lite"/>
    </source>
</evidence>
<feature type="compositionally biased region" description="Acidic residues" evidence="1">
    <location>
        <begin position="163"/>
        <end position="172"/>
    </location>
</feature>
<evidence type="ECO:0000313" key="2">
    <source>
        <dbReference type="EMBL" id="AYV76031.1"/>
    </source>
</evidence>
<name>A0A3G4ZPX8_9VIRU</name>
<feature type="region of interest" description="Disordered" evidence="1">
    <location>
        <begin position="148"/>
        <end position="188"/>
    </location>
</feature>
<dbReference type="EMBL" id="MK071982">
    <property type="protein sequence ID" value="AYV76031.1"/>
    <property type="molecule type" value="Genomic_DNA"/>
</dbReference>
<organism evidence="2">
    <name type="scientific">Terrestrivirus sp</name>
    <dbReference type="NCBI Taxonomy" id="2487775"/>
    <lineage>
        <taxon>Viruses</taxon>
        <taxon>Varidnaviria</taxon>
        <taxon>Bamfordvirae</taxon>
        <taxon>Nucleocytoviricota</taxon>
        <taxon>Megaviricetes</taxon>
        <taxon>Imitervirales</taxon>
        <taxon>Mimiviridae</taxon>
        <taxon>Klosneuvirinae</taxon>
    </lineage>
</organism>